<dbReference type="SUPFAM" id="SSF51445">
    <property type="entry name" value="(Trans)glycosidases"/>
    <property type="match status" value="1"/>
</dbReference>
<protein>
    <submittedName>
        <fullName evidence="4">Hydrolase</fullName>
    </submittedName>
</protein>
<dbReference type="InterPro" id="IPR036156">
    <property type="entry name" value="Beta-gal/glucu_dom_sf"/>
</dbReference>
<dbReference type="Gene3D" id="2.60.120.260">
    <property type="entry name" value="Galactose-binding domain-like"/>
    <property type="match status" value="1"/>
</dbReference>
<dbReference type="Gene3D" id="2.60.40.10">
    <property type="entry name" value="Immunoglobulins"/>
    <property type="match status" value="1"/>
</dbReference>
<sequence>MLGQWTGASVESDDGKPDPEMWTPVDVPGRPSAFKGADAVAYRTEFEDPRPEDHTRAVLELYGLFAHARIWLNDDLVGTHDAYFRPFRHSFEPAETNELVVECRAPQDRFGGVYATDAMPEIHRVPGIWWDASIETYPEPFISELDVRPRAVDDEQAAIDVRAVVETAEPIDDRMTFSLRPEGEFQSRGMMDRAQVQAGAGERTVVTHTIDVHDPSLWYPRGHGPQHRYSVRAKLDGFTTSVTTGLCSIERGDDSLLVNGERVPGRGFNLQTATPADVKRAVDANATVVRLHAHAPRQAVYEAADEAGLLVWQDLPLTGPGGFSVSRGQEVAKHLLWTFDKHPSLAAFSVHDDPVDLFPSALGSGFLDRLRMRWRTHRASYDRGPAETLAESLPDDRPVFPVVGSVGIDPDAAAIYPGWDYGTVDSTDWVLDHYDVGDVVAEFGAGALGLGELTNTSGFDQGKHASHVADADDTQASQRYQARVVSEIAETLRLRDTALFTAFALRDTGDAGMGVMERNGTEKDAYQALTDAFEPVQAFLAEPTPGATSELTVVNDTPEPVEGIVKWVAGDLEGDTEMALDAHSRETLGTLTIPDDANGISLMVALYEENEEGDMVEQRAVGNDYYI</sequence>
<dbReference type="GO" id="GO:0016798">
    <property type="term" value="F:hydrolase activity, acting on glycosyl bonds"/>
    <property type="evidence" value="ECO:0007669"/>
    <property type="project" value="UniProtKB-KW"/>
</dbReference>
<proteinExistence type="predicted"/>
<dbReference type="PANTHER" id="PTHR42732">
    <property type="entry name" value="BETA-GALACTOSIDASE"/>
    <property type="match status" value="1"/>
</dbReference>
<dbReference type="PANTHER" id="PTHR42732:SF1">
    <property type="entry name" value="BETA-MANNOSIDASE"/>
    <property type="match status" value="1"/>
</dbReference>
<gene>
    <name evidence="4" type="ORF">ACFR9U_08530</name>
</gene>
<keyword evidence="2" id="KW-0326">Glycosidase</keyword>
<dbReference type="InterPro" id="IPR008979">
    <property type="entry name" value="Galactose-bd-like_sf"/>
</dbReference>
<dbReference type="AlphaFoldDB" id="A0ABD6CB32"/>
<evidence type="ECO:0000256" key="3">
    <source>
        <dbReference type="SAM" id="MobiDB-lite"/>
    </source>
</evidence>
<keyword evidence="1 4" id="KW-0378">Hydrolase</keyword>
<organism evidence="4 5">
    <name type="scientific">Halorientalis brevis</name>
    <dbReference type="NCBI Taxonomy" id="1126241"/>
    <lineage>
        <taxon>Archaea</taxon>
        <taxon>Methanobacteriati</taxon>
        <taxon>Methanobacteriota</taxon>
        <taxon>Stenosarchaea group</taxon>
        <taxon>Halobacteria</taxon>
        <taxon>Halobacteriales</taxon>
        <taxon>Haloarculaceae</taxon>
        <taxon>Halorientalis</taxon>
    </lineage>
</organism>
<dbReference type="RefSeq" id="WP_247375444.1">
    <property type="nucleotide sequence ID" value="NZ_JALLGV010000001.1"/>
</dbReference>
<reference evidence="4 5" key="1">
    <citation type="journal article" date="2019" name="Int. J. Syst. Evol. Microbiol.">
        <title>The Global Catalogue of Microorganisms (GCM) 10K type strain sequencing project: providing services to taxonomists for standard genome sequencing and annotation.</title>
        <authorList>
            <consortium name="The Broad Institute Genomics Platform"/>
            <consortium name="The Broad Institute Genome Sequencing Center for Infectious Disease"/>
            <person name="Wu L."/>
            <person name="Ma J."/>
        </authorList>
    </citation>
    <scope>NUCLEOTIDE SEQUENCE [LARGE SCALE GENOMIC DNA]</scope>
    <source>
        <strain evidence="4 5">CGMCC 1.12125</strain>
    </source>
</reference>
<dbReference type="InterPro" id="IPR017853">
    <property type="entry name" value="GH"/>
</dbReference>
<dbReference type="SUPFAM" id="SSF49785">
    <property type="entry name" value="Galactose-binding domain-like"/>
    <property type="match status" value="1"/>
</dbReference>
<dbReference type="InterPro" id="IPR013783">
    <property type="entry name" value="Ig-like_fold"/>
</dbReference>
<name>A0ABD6CB32_9EURY</name>
<dbReference type="Proteomes" id="UP001597119">
    <property type="component" value="Unassembled WGS sequence"/>
</dbReference>
<keyword evidence="5" id="KW-1185">Reference proteome</keyword>
<dbReference type="EMBL" id="JBHUDJ010000003">
    <property type="protein sequence ID" value="MFD1587028.1"/>
    <property type="molecule type" value="Genomic_DNA"/>
</dbReference>
<dbReference type="Gene3D" id="3.20.20.80">
    <property type="entry name" value="Glycosidases"/>
    <property type="match status" value="1"/>
</dbReference>
<comment type="caution">
    <text evidence="4">The sequence shown here is derived from an EMBL/GenBank/DDBJ whole genome shotgun (WGS) entry which is preliminary data.</text>
</comment>
<evidence type="ECO:0000313" key="4">
    <source>
        <dbReference type="EMBL" id="MFD1587028.1"/>
    </source>
</evidence>
<evidence type="ECO:0000256" key="1">
    <source>
        <dbReference type="ARBA" id="ARBA00022801"/>
    </source>
</evidence>
<evidence type="ECO:0000256" key="2">
    <source>
        <dbReference type="ARBA" id="ARBA00023295"/>
    </source>
</evidence>
<evidence type="ECO:0000313" key="5">
    <source>
        <dbReference type="Proteomes" id="UP001597119"/>
    </source>
</evidence>
<feature type="region of interest" description="Disordered" evidence="3">
    <location>
        <begin position="1"/>
        <end position="28"/>
    </location>
</feature>
<dbReference type="SUPFAM" id="SSF49303">
    <property type="entry name" value="beta-Galactosidase/glucuronidase domain"/>
    <property type="match status" value="1"/>
</dbReference>
<dbReference type="InterPro" id="IPR051913">
    <property type="entry name" value="GH2_Domain-Containing"/>
</dbReference>
<accession>A0ABD6CB32</accession>